<evidence type="ECO:0000256" key="3">
    <source>
        <dbReference type="ARBA" id="ARBA00022473"/>
    </source>
</evidence>
<evidence type="ECO:0000256" key="15">
    <source>
        <dbReference type="PROSITE-ProRule" id="PRU00076"/>
    </source>
</evidence>
<dbReference type="AlphaFoldDB" id="A0A9D3LMK8"/>
<keyword evidence="22" id="KW-1185">Reference proteome</keyword>
<evidence type="ECO:0000256" key="11">
    <source>
        <dbReference type="ARBA" id="ARBA00022989"/>
    </source>
</evidence>
<evidence type="ECO:0000259" key="18">
    <source>
        <dbReference type="PROSITE" id="PS50025"/>
    </source>
</evidence>
<dbReference type="SMART" id="SM00069">
    <property type="entry name" value="GLA"/>
    <property type="match status" value="1"/>
</dbReference>
<dbReference type="SMART" id="SM00179">
    <property type="entry name" value="EGF_CA"/>
    <property type="match status" value="4"/>
</dbReference>
<keyword evidence="14" id="KW-0325">Glycoprotein</keyword>
<feature type="domain" description="Laminin G" evidence="18">
    <location>
        <begin position="291"/>
        <end position="465"/>
    </location>
</feature>
<comment type="subcellular location">
    <subcellularLocation>
        <location evidence="1">Membrane</location>
        <topology evidence="1">Single-pass type I membrane protein</topology>
    </subcellularLocation>
    <subcellularLocation>
        <location evidence="2">Secreted</location>
    </subcellularLocation>
</comment>
<dbReference type="Pfam" id="PF00054">
    <property type="entry name" value="Laminin_G_1"/>
    <property type="match status" value="1"/>
</dbReference>
<dbReference type="GO" id="GO:0007219">
    <property type="term" value="P:Notch signaling pathway"/>
    <property type="evidence" value="ECO:0007669"/>
    <property type="project" value="UniProtKB-KW"/>
</dbReference>
<dbReference type="CDD" id="cd00054">
    <property type="entry name" value="EGF_CA"/>
    <property type="match status" value="3"/>
</dbReference>
<feature type="domain" description="Laminin G" evidence="18">
    <location>
        <begin position="470"/>
        <end position="647"/>
    </location>
</feature>
<dbReference type="InterPro" id="IPR017857">
    <property type="entry name" value="Coagulation_fac-like_Gla_dom"/>
</dbReference>
<dbReference type="Pfam" id="PF00594">
    <property type="entry name" value="Gla"/>
    <property type="match status" value="1"/>
</dbReference>
<evidence type="ECO:0000256" key="14">
    <source>
        <dbReference type="ARBA" id="ARBA00023180"/>
    </source>
</evidence>
<sequence>MPLPQPRFVSGSLLLLLLLLVSCSSQISLSRKEANRFLKIHKRGYQVFEETKQGHLERECVEERCSKEEAREVFENDPETEYFYPKYLACVAQFGDSEKKRQDLITCVHNIPDQCSPSPCNPRGMVRCEDKKGDFLCHCFTGWSGVKCEKDINECDKNNGGCEHECNNTVGSYRCFCRPGYELFHRHACTDVDECVAVPGVCGTARCVNLVGSYQCVCDEGYVYDNVSKSCLDVDECESQVCAEECVNTPGSFRCFCDGRRGMKLAPDYRSCEPIEPSQALNMKRNSHSLYLGRMFSGVPVVRLRFRRKVQTGFTAEFDLRTFDPEGVIFFAGGHLNSSWIVLAMHHGKLELQLKYGPVSRVTSSGPEVNDGQWHRISVEEQGRSLVIKIDREAVMKIAVNGDLFTLKRGMHELNLTVGGVPFRDGGLLSKLNPRLDGCLREWRWLTGEDTSIQETIRSNEKMQCFSVEDRGSFYPGSGFALFNLSHSESQVFSLQLSLRPASCTGVLFALIRQDSVPLSVSLSQYHPGKKLQQEYVLVSAGSEVVASFPAYLCDSETHLVNVTIAGNLTLLEVDGQAGQTEQGEGPAVPDLSSPTSIFLGGLPDVPVVSTPVSAFYAGCMDATLNGRALDLDEALHKHSDIRSQSCPLVGPTL</sequence>
<dbReference type="Pfam" id="PF14670">
    <property type="entry name" value="FXa_inhibition"/>
    <property type="match status" value="1"/>
</dbReference>
<evidence type="ECO:0000256" key="16">
    <source>
        <dbReference type="PROSITE-ProRule" id="PRU00122"/>
    </source>
</evidence>
<reference evidence="21" key="1">
    <citation type="submission" date="2021-01" db="EMBL/GenBank/DDBJ databases">
        <title>A chromosome-scale assembly of European eel, Anguilla anguilla.</title>
        <authorList>
            <person name="Henkel C."/>
            <person name="Jong-Raadsen S.A."/>
            <person name="Dufour S."/>
            <person name="Weltzien F.-A."/>
            <person name="Palstra A.P."/>
            <person name="Pelster B."/>
            <person name="Spaink H.P."/>
            <person name="Van Den Thillart G.E."/>
            <person name="Jansen H."/>
            <person name="Zahm M."/>
            <person name="Klopp C."/>
            <person name="Cedric C."/>
            <person name="Louis A."/>
            <person name="Berthelot C."/>
            <person name="Parey E."/>
            <person name="Roest Crollius H."/>
            <person name="Montfort J."/>
            <person name="Robinson-Rechavi M."/>
            <person name="Bucao C."/>
            <person name="Bouchez O."/>
            <person name="Gislard M."/>
            <person name="Lluch J."/>
            <person name="Milhes M."/>
            <person name="Lampietro C."/>
            <person name="Lopez Roques C."/>
            <person name="Donnadieu C."/>
            <person name="Braasch I."/>
            <person name="Desvignes T."/>
            <person name="Postlethwait J."/>
            <person name="Bobe J."/>
            <person name="Guiguen Y."/>
            <person name="Dirks R."/>
        </authorList>
    </citation>
    <scope>NUCLEOTIDE SEQUENCE</scope>
    <source>
        <strain evidence="21">Tag_6206</strain>
        <tissue evidence="21">Liver</tissue>
    </source>
</reference>
<dbReference type="FunFam" id="2.10.25.10:FF:000240">
    <property type="entry name" value="Vitamin K-dependent protein S"/>
    <property type="match status" value="1"/>
</dbReference>
<keyword evidence="6 15" id="KW-0245">EGF-like domain</keyword>
<feature type="chain" id="PRO_5038942040" description="Growth arrest-specific protein 6" evidence="17">
    <location>
        <begin position="26"/>
        <end position="654"/>
    </location>
</feature>
<organism evidence="21 22">
    <name type="scientific">Anguilla anguilla</name>
    <name type="common">European freshwater eel</name>
    <name type="synonym">Muraena anguilla</name>
    <dbReference type="NCBI Taxonomy" id="7936"/>
    <lineage>
        <taxon>Eukaryota</taxon>
        <taxon>Metazoa</taxon>
        <taxon>Chordata</taxon>
        <taxon>Craniata</taxon>
        <taxon>Vertebrata</taxon>
        <taxon>Euteleostomi</taxon>
        <taxon>Actinopterygii</taxon>
        <taxon>Neopterygii</taxon>
        <taxon>Teleostei</taxon>
        <taxon>Anguilliformes</taxon>
        <taxon>Anguillidae</taxon>
        <taxon>Anguilla</taxon>
    </lineage>
</organism>
<comment type="caution">
    <text evidence="15">Lacks conserved residue(s) required for the propagation of feature annotation.</text>
</comment>
<dbReference type="SUPFAM" id="SSF57184">
    <property type="entry name" value="Growth factor receptor domain"/>
    <property type="match status" value="1"/>
</dbReference>
<dbReference type="SUPFAM" id="SSF49899">
    <property type="entry name" value="Concanavalin A-like lectins/glucanases"/>
    <property type="match status" value="2"/>
</dbReference>
<dbReference type="GO" id="GO:0016020">
    <property type="term" value="C:membrane"/>
    <property type="evidence" value="ECO:0007669"/>
    <property type="project" value="UniProtKB-SubCell"/>
</dbReference>
<evidence type="ECO:0000256" key="12">
    <source>
        <dbReference type="ARBA" id="ARBA00023136"/>
    </source>
</evidence>
<keyword evidence="13 15" id="KW-1015">Disulfide bond</keyword>
<dbReference type="PANTHER" id="PTHR24040:SF14">
    <property type="entry name" value="GROWTH ARREST-SPECIFIC PROTEIN 6"/>
    <property type="match status" value="1"/>
</dbReference>
<dbReference type="InterPro" id="IPR035972">
    <property type="entry name" value="GLA-like_dom_SF"/>
</dbReference>
<dbReference type="SUPFAM" id="SSF57630">
    <property type="entry name" value="GLA-domain"/>
    <property type="match status" value="1"/>
</dbReference>
<evidence type="ECO:0000313" key="22">
    <source>
        <dbReference type="Proteomes" id="UP001044222"/>
    </source>
</evidence>
<evidence type="ECO:0000256" key="5">
    <source>
        <dbReference type="ARBA" id="ARBA00022525"/>
    </source>
</evidence>
<evidence type="ECO:0000256" key="10">
    <source>
        <dbReference type="ARBA" id="ARBA00022976"/>
    </source>
</evidence>
<keyword evidence="10" id="KW-0914">Notch signaling pathway</keyword>
<dbReference type="InterPro" id="IPR013320">
    <property type="entry name" value="ConA-like_dom_sf"/>
</dbReference>
<feature type="disulfide bond" evidence="15">
    <location>
        <begin position="120"/>
        <end position="137"/>
    </location>
</feature>
<dbReference type="FunFam" id="2.10.25.10:FF:000119">
    <property type="entry name" value="vitamin K-dependent protein S"/>
    <property type="match status" value="1"/>
</dbReference>
<evidence type="ECO:0000256" key="17">
    <source>
        <dbReference type="SAM" id="SignalP"/>
    </source>
</evidence>
<dbReference type="InterPro" id="IPR000294">
    <property type="entry name" value="GLA_domain"/>
</dbReference>
<dbReference type="GO" id="GO:0031017">
    <property type="term" value="P:exocrine pancreas development"/>
    <property type="evidence" value="ECO:0007669"/>
    <property type="project" value="UniProtKB-ARBA"/>
</dbReference>
<feature type="domain" description="EGF-like" evidence="19">
    <location>
        <begin position="191"/>
        <end position="228"/>
    </location>
</feature>
<dbReference type="PROSITE" id="PS00022">
    <property type="entry name" value="EGF_1"/>
    <property type="match status" value="1"/>
</dbReference>
<evidence type="ECO:0000256" key="6">
    <source>
        <dbReference type="ARBA" id="ARBA00022536"/>
    </source>
</evidence>
<feature type="signal peptide" evidence="17">
    <location>
        <begin position="1"/>
        <end position="25"/>
    </location>
</feature>
<dbReference type="SUPFAM" id="SSF57196">
    <property type="entry name" value="EGF/Laminin"/>
    <property type="match status" value="1"/>
</dbReference>
<keyword evidence="3" id="KW-0217">Developmental protein</keyword>
<evidence type="ECO:0008006" key="23">
    <source>
        <dbReference type="Google" id="ProtNLM"/>
    </source>
</evidence>
<dbReference type="InterPro" id="IPR001791">
    <property type="entry name" value="Laminin_G"/>
</dbReference>
<dbReference type="GO" id="GO:0005576">
    <property type="term" value="C:extracellular region"/>
    <property type="evidence" value="ECO:0007669"/>
    <property type="project" value="UniProtKB-SubCell"/>
</dbReference>
<accession>A0A9D3LMK8</accession>
<evidence type="ECO:0000256" key="13">
    <source>
        <dbReference type="ARBA" id="ARBA00023157"/>
    </source>
</evidence>
<dbReference type="FunFam" id="4.10.740.10:FF:000001">
    <property type="entry name" value="vitamin K-dependent protein S"/>
    <property type="match status" value="1"/>
</dbReference>
<evidence type="ECO:0000256" key="9">
    <source>
        <dbReference type="ARBA" id="ARBA00022837"/>
    </source>
</evidence>
<keyword evidence="8" id="KW-0677">Repeat</keyword>
<dbReference type="SMART" id="SM00282">
    <property type="entry name" value="LamG"/>
    <property type="match status" value="2"/>
</dbReference>
<dbReference type="InterPro" id="IPR000742">
    <property type="entry name" value="EGF"/>
</dbReference>
<dbReference type="PROSITE" id="PS00010">
    <property type="entry name" value="ASX_HYDROXYL"/>
    <property type="match status" value="3"/>
</dbReference>
<feature type="disulfide bond" evidence="16">
    <location>
        <begin position="620"/>
        <end position="647"/>
    </location>
</feature>
<dbReference type="PANTHER" id="PTHR24040">
    <property type="entry name" value="LAMININ G-LIKE DOMAIN-CONTAINING PROTEIN"/>
    <property type="match status" value="1"/>
</dbReference>
<dbReference type="Pfam" id="PF07645">
    <property type="entry name" value="EGF_CA"/>
    <property type="match status" value="2"/>
</dbReference>
<dbReference type="FunFam" id="2.60.120.200:FF:000077">
    <property type="entry name" value="vitamin K-dependent protein S"/>
    <property type="match status" value="1"/>
</dbReference>
<dbReference type="InterPro" id="IPR000152">
    <property type="entry name" value="EGF-type_Asp/Asn_hydroxyl_site"/>
</dbReference>
<evidence type="ECO:0000256" key="8">
    <source>
        <dbReference type="ARBA" id="ARBA00022737"/>
    </source>
</evidence>
<dbReference type="PROSITE" id="PS01187">
    <property type="entry name" value="EGF_CA"/>
    <property type="match status" value="2"/>
</dbReference>
<dbReference type="PRINTS" id="PR00001">
    <property type="entry name" value="GLABLOOD"/>
</dbReference>
<name>A0A9D3LMK8_ANGAN</name>
<dbReference type="PROSITE" id="PS00011">
    <property type="entry name" value="GLA_1"/>
    <property type="match status" value="1"/>
</dbReference>
<dbReference type="Proteomes" id="UP001044222">
    <property type="component" value="Chromosome 16"/>
</dbReference>
<feature type="domain" description="EGF-like" evidence="19">
    <location>
        <begin position="111"/>
        <end position="149"/>
    </location>
</feature>
<feature type="disulfide bond" evidence="15">
    <location>
        <begin position="139"/>
        <end position="148"/>
    </location>
</feature>
<dbReference type="InterPro" id="IPR051145">
    <property type="entry name" value="GAS-SHBG-PROS"/>
</dbReference>
<feature type="domain" description="Gla" evidence="20">
    <location>
        <begin position="43"/>
        <end position="89"/>
    </location>
</feature>
<keyword evidence="5" id="KW-0964">Secreted</keyword>
<gene>
    <name evidence="21" type="ORF">ANANG_G00275570</name>
</gene>
<dbReference type="GO" id="GO:0005509">
    <property type="term" value="F:calcium ion binding"/>
    <property type="evidence" value="ECO:0007669"/>
    <property type="project" value="InterPro"/>
</dbReference>
<dbReference type="InterPro" id="IPR001881">
    <property type="entry name" value="EGF-like_Ca-bd_dom"/>
</dbReference>
<keyword evidence="12" id="KW-0472">Membrane</keyword>
<keyword evidence="7" id="KW-0812">Transmembrane</keyword>
<dbReference type="PROSITE" id="PS51257">
    <property type="entry name" value="PROKAR_LIPOPROTEIN"/>
    <property type="match status" value="1"/>
</dbReference>
<dbReference type="InterPro" id="IPR049883">
    <property type="entry name" value="NOTCH1_EGF-like"/>
</dbReference>
<dbReference type="PROSITE" id="PS50025">
    <property type="entry name" value="LAM_G_DOMAIN"/>
    <property type="match status" value="2"/>
</dbReference>
<protein>
    <recommendedName>
        <fullName evidence="23">Growth arrest-specific protein 6</fullName>
    </recommendedName>
</protein>
<comment type="caution">
    <text evidence="21">The sequence shown here is derived from an EMBL/GenBank/DDBJ whole genome shotgun (WGS) entry which is preliminary data.</text>
</comment>
<keyword evidence="4" id="KW-0301">Gamma-carboxyglutamic acid</keyword>
<keyword evidence="11" id="KW-1133">Transmembrane helix</keyword>
<dbReference type="CDD" id="cd00110">
    <property type="entry name" value="LamG"/>
    <property type="match status" value="2"/>
</dbReference>
<dbReference type="Gene3D" id="2.60.120.200">
    <property type="match status" value="2"/>
</dbReference>
<keyword evidence="9" id="KW-0106">Calcium</keyword>
<evidence type="ECO:0000313" key="21">
    <source>
        <dbReference type="EMBL" id="KAG5833404.1"/>
    </source>
</evidence>
<feature type="domain" description="EGF-like" evidence="19">
    <location>
        <begin position="151"/>
        <end position="190"/>
    </location>
</feature>
<dbReference type="PROSITE" id="PS01186">
    <property type="entry name" value="EGF_2"/>
    <property type="match status" value="2"/>
</dbReference>
<dbReference type="InterPro" id="IPR018097">
    <property type="entry name" value="EGF_Ca-bd_CS"/>
</dbReference>
<dbReference type="PROSITE" id="PS50026">
    <property type="entry name" value="EGF_3"/>
    <property type="match status" value="3"/>
</dbReference>
<dbReference type="SMART" id="SM00181">
    <property type="entry name" value="EGF"/>
    <property type="match status" value="4"/>
</dbReference>
<dbReference type="FunFam" id="2.10.25.10:FF:000146">
    <property type="entry name" value="Putative neurogenic locus notch"/>
    <property type="match status" value="1"/>
</dbReference>
<dbReference type="EMBL" id="JAFIRN010000016">
    <property type="protein sequence ID" value="KAG5833404.1"/>
    <property type="molecule type" value="Genomic_DNA"/>
</dbReference>
<evidence type="ECO:0000256" key="4">
    <source>
        <dbReference type="ARBA" id="ARBA00022479"/>
    </source>
</evidence>
<evidence type="ECO:0000256" key="7">
    <source>
        <dbReference type="ARBA" id="ARBA00022692"/>
    </source>
</evidence>
<dbReference type="Gene3D" id="2.10.25.10">
    <property type="entry name" value="Laminin"/>
    <property type="match status" value="4"/>
</dbReference>
<dbReference type="Pfam" id="PF02210">
    <property type="entry name" value="Laminin_G_2"/>
    <property type="match status" value="1"/>
</dbReference>
<dbReference type="InterPro" id="IPR009030">
    <property type="entry name" value="Growth_fac_rcpt_cys_sf"/>
</dbReference>
<evidence type="ECO:0000256" key="2">
    <source>
        <dbReference type="ARBA" id="ARBA00004613"/>
    </source>
</evidence>
<evidence type="ECO:0000256" key="1">
    <source>
        <dbReference type="ARBA" id="ARBA00004479"/>
    </source>
</evidence>
<evidence type="ECO:0000259" key="20">
    <source>
        <dbReference type="PROSITE" id="PS50998"/>
    </source>
</evidence>
<dbReference type="PROSITE" id="PS50998">
    <property type="entry name" value="GLA_2"/>
    <property type="match status" value="1"/>
</dbReference>
<evidence type="ECO:0000259" key="19">
    <source>
        <dbReference type="PROSITE" id="PS50026"/>
    </source>
</evidence>
<proteinExistence type="predicted"/>
<keyword evidence="17" id="KW-0732">Signal</keyword>
<dbReference type="Gene3D" id="4.10.740.10">
    <property type="entry name" value="Coagulation Factor IX"/>
    <property type="match status" value="1"/>
</dbReference>